<feature type="region of interest" description="Disordered" evidence="8">
    <location>
        <begin position="446"/>
        <end position="487"/>
    </location>
</feature>
<dbReference type="Gene3D" id="3.40.50.970">
    <property type="match status" value="2"/>
</dbReference>
<dbReference type="Gene3D" id="3.40.50.1220">
    <property type="entry name" value="TPP-binding domain"/>
    <property type="match status" value="1"/>
</dbReference>
<keyword evidence="2" id="KW-0001">2Fe-2S</keyword>
<dbReference type="PROSITE" id="PS51296">
    <property type="entry name" value="RIESKE"/>
    <property type="match status" value="1"/>
</dbReference>
<evidence type="ECO:0000256" key="5">
    <source>
        <dbReference type="ARBA" id="ARBA00023014"/>
    </source>
</evidence>
<protein>
    <submittedName>
        <fullName evidence="10">Thiamine pyrophosphate-containing protein YdaP</fullName>
    </submittedName>
</protein>
<dbReference type="GO" id="GO:0003824">
    <property type="term" value="F:catalytic activity"/>
    <property type="evidence" value="ECO:0007669"/>
    <property type="project" value="InterPro"/>
</dbReference>
<dbReference type="InterPro" id="IPR047210">
    <property type="entry name" value="TPP_PYR_POXB-like"/>
</dbReference>
<evidence type="ECO:0000256" key="1">
    <source>
        <dbReference type="ARBA" id="ARBA00007812"/>
    </source>
</evidence>
<dbReference type="InterPro" id="IPR029061">
    <property type="entry name" value="THDP-binding"/>
</dbReference>
<dbReference type="GO" id="GO:0030976">
    <property type="term" value="F:thiamine pyrophosphate binding"/>
    <property type="evidence" value="ECO:0007669"/>
    <property type="project" value="InterPro"/>
</dbReference>
<proteinExistence type="inferred from homology"/>
<dbReference type="InterPro" id="IPR011766">
    <property type="entry name" value="TPP_enzyme_TPP-bd"/>
</dbReference>
<comment type="similarity">
    <text evidence="1 7">Belongs to the TPP enzyme family.</text>
</comment>
<dbReference type="SUPFAM" id="SSF52518">
    <property type="entry name" value="Thiamin diphosphate-binding fold (THDP-binding)"/>
    <property type="match status" value="2"/>
</dbReference>
<evidence type="ECO:0000313" key="11">
    <source>
        <dbReference type="Proteomes" id="UP000316921"/>
    </source>
</evidence>
<dbReference type="KEGG" id="pbap:Pla133_04930"/>
<sequence>MSQQRTELVWHRVADRDELPEGRVKTVTAGHKSLCLTHFEGRHAALDNRCPHQGGPLGEGSIEKGLLRCPWHGWDYHPCTGKAPGFDDGVETFQLEEREDGIFVGLPAEASHTATVTDVMAQTMTAWGIDAVFGMVGHSNLGLADALRLEEEAGNLRFFGVRHEGAAAFACSGYAKLTGRPAACLTIAGPGATNLLTGLWDAKVDRAPVLALTGQVDTQVLGPGAFQEVDLASAFSAVTAFSQTVLHDSKHAELVALALKTAIVQRDVAHLIFPDEVQTLPAPEGAEPSEPRGRIANASIAPPLESLDAALELLRGAKRPTIVVGHGARFSMDSVIELAEMLDAPVLTTFKAKGIIPDDHPLACGVLGRSGTSIASYFMNEADVLLVFGASFSNHTGITPKIPTIQVDFDRMALGKFHAIEVPVWGDIDVTAQALLTELVDADAANVEGADGGPSGDSEREVEGSGHGSPAAPSASGAPLAHGASSKVNPRGEIAERWAIWRDEKARRREDDRGRGLNSATVFEALSIAVDEDAVIAVDVGNNTYSFGRYFECRNQSVLMSGYLGSIGFGFPAAMGAWAAEGDRRQIVSVSGDGGFGQYMGEITTAVKYGMDITHVLLNNSELGKISKEQRAGQWDVWQTSLQNPNFAEFASGCGALGIRVTSPDELDGALRQALDHEGPALVEIITDVELI</sequence>
<dbReference type="PANTHER" id="PTHR42981">
    <property type="entry name" value="PYRUVATE DEHYDROGENASE [UBIQUINONE]"/>
    <property type="match status" value="1"/>
</dbReference>
<dbReference type="Pfam" id="PF02775">
    <property type="entry name" value="TPP_enzyme_C"/>
    <property type="match status" value="1"/>
</dbReference>
<dbReference type="AlphaFoldDB" id="A0A518BEL7"/>
<dbReference type="InterPro" id="IPR047211">
    <property type="entry name" value="POXB-like"/>
</dbReference>
<dbReference type="InterPro" id="IPR012001">
    <property type="entry name" value="Thiamin_PyroP_enz_TPP-bd_dom"/>
</dbReference>
<dbReference type="EMBL" id="CP036287">
    <property type="protein sequence ID" value="QDU65428.1"/>
    <property type="molecule type" value="Genomic_DNA"/>
</dbReference>
<evidence type="ECO:0000256" key="6">
    <source>
        <dbReference type="ARBA" id="ARBA00023052"/>
    </source>
</evidence>
<dbReference type="Proteomes" id="UP000316921">
    <property type="component" value="Chromosome"/>
</dbReference>
<dbReference type="Gene3D" id="2.102.10.10">
    <property type="entry name" value="Rieske [2Fe-2S] iron-sulphur domain"/>
    <property type="match status" value="1"/>
</dbReference>
<keyword evidence="3" id="KW-0479">Metal-binding</keyword>
<dbReference type="InterPro" id="IPR036922">
    <property type="entry name" value="Rieske_2Fe-2S_sf"/>
</dbReference>
<evidence type="ECO:0000313" key="10">
    <source>
        <dbReference type="EMBL" id="QDU65428.1"/>
    </source>
</evidence>
<dbReference type="RefSeq" id="WP_419192049.1">
    <property type="nucleotide sequence ID" value="NZ_CP036287.1"/>
</dbReference>
<dbReference type="GO" id="GO:0051537">
    <property type="term" value="F:2 iron, 2 sulfur cluster binding"/>
    <property type="evidence" value="ECO:0007669"/>
    <property type="project" value="UniProtKB-KW"/>
</dbReference>
<reference evidence="10 11" key="1">
    <citation type="submission" date="2019-02" db="EMBL/GenBank/DDBJ databases">
        <title>Deep-cultivation of Planctomycetes and their phenomic and genomic characterization uncovers novel biology.</title>
        <authorList>
            <person name="Wiegand S."/>
            <person name="Jogler M."/>
            <person name="Boedeker C."/>
            <person name="Pinto D."/>
            <person name="Vollmers J."/>
            <person name="Rivas-Marin E."/>
            <person name="Kohn T."/>
            <person name="Peeters S.H."/>
            <person name="Heuer A."/>
            <person name="Rast P."/>
            <person name="Oberbeckmann S."/>
            <person name="Bunk B."/>
            <person name="Jeske O."/>
            <person name="Meyerdierks A."/>
            <person name="Storesund J.E."/>
            <person name="Kallscheuer N."/>
            <person name="Luecker S."/>
            <person name="Lage O.M."/>
            <person name="Pohl T."/>
            <person name="Merkel B.J."/>
            <person name="Hornburger P."/>
            <person name="Mueller R.-W."/>
            <person name="Bruemmer F."/>
            <person name="Labrenz M."/>
            <person name="Spormann A.M."/>
            <person name="Op den Camp H."/>
            <person name="Overmann J."/>
            <person name="Amann R."/>
            <person name="Jetten M.S.M."/>
            <person name="Mascher T."/>
            <person name="Medema M.H."/>
            <person name="Devos D.P."/>
            <person name="Kaster A.-K."/>
            <person name="Ovreas L."/>
            <person name="Rohde M."/>
            <person name="Galperin M.Y."/>
            <person name="Jogler C."/>
        </authorList>
    </citation>
    <scope>NUCLEOTIDE SEQUENCE [LARGE SCALE GENOMIC DNA]</scope>
    <source>
        <strain evidence="10 11">Pla133</strain>
    </source>
</reference>
<gene>
    <name evidence="10" type="primary">ydaP_1</name>
    <name evidence="10" type="ORF">Pla133_04930</name>
</gene>
<dbReference type="CDD" id="cd07039">
    <property type="entry name" value="TPP_PYR_POX"/>
    <property type="match status" value="1"/>
</dbReference>
<organism evidence="10 11">
    <name type="scientific">Engelhardtia mirabilis</name>
    <dbReference type="NCBI Taxonomy" id="2528011"/>
    <lineage>
        <taxon>Bacteria</taxon>
        <taxon>Pseudomonadati</taxon>
        <taxon>Planctomycetota</taxon>
        <taxon>Planctomycetia</taxon>
        <taxon>Planctomycetia incertae sedis</taxon>
        <taxon>Engelhardtia</taxon>
    </lineage>
</organism>
<dbReference type="SUPFAM" id="SSF50022">
    <property type="entry name" value="ISP domain"/>
    <property type="match status" value="1"/>
</dbReference>
<evidence type="ECO:0000256" key="7">
    <source>
        <dbReference type="RuleBase" id="RU362132"/>
    </source>
</evidence>
<feature type="domain" description="Rieske" evidence="9">
    <location>
        <begin position="10"/>
        <end position="104"/>
    </location>
</feature>
<evidence type="ECO:0000256" key="8">
    <source>
        <dbReference type="SAM" id="MobiDB-lite"/>
    </source>
</evidence>
<dbReference type="InterPro" id="IPR012000">
    <property type="entry name" value="Thiamin_PyroP_enz_cen_dom"/>
</dbReference>
<evidence type="ECO:0000256" key="4">
    <source>
        <dbReference type="ARBA" id="ARBA00023004"/>
    </source>
</evidence>
<dbReference type="SUPFAM" id="SSF52467">
    <property type="entry name" value="DHS-like NAD/FAD-binding domain"/>
    <property type="match status" value="1"/>
</dbReference>
<evidence type="ECO:0000259" key="9">
    <source>
        <dbReference type="PROSITE" id="PS51296"/>
    </source>
</evidence>
<keyword evidence="5" id="KW-0411">Iron-sulfur</keyword>
<dbReference type="Pfam" id="PF00355">
    <property type="entry name" value="Rieske"/>
    <property type="match status" value="1"/>
</dbReference>
<keyword evidence="6 7" id="KW-0786">Thiamine pyrophosphate</keyword>
<dbReference type="InterPro" id="IPR029035">
    <property type="entry name" value="DHS-like_NAD/FAD-binding_dom"/>
</dbReference>
<dbReference type="InterPro" id="IPR017941">
    <property type="entry name" value="Rieske_2Fe-2S"/>
</dbReference>
<dbReference type="CDD" id="cd03467">
    <property type="entry name" value="Rieske"/>
    <property type="match status" value="1"/>
</dbReference>
<dbReference type="Pfam" id="PF00205">
    <property type="entry name" value="TPP_enzyme_M"/>
    <property type="match status" value="1"/>
</dbReference>
<name>A0A518BEL7_9BACT</name>
<dbReference type="GO" id="GO:0000287">
    <property type="term" value="F:magnesium ion binding"/>
    <property type="evidence" value="ECO:0007669"/>
    <property type="project" value="InterPro"/>
</dbReference>
<keyword evidence="11" id="KW-1185">Reference proteome</keyword>
<keyword evidence="4" id="KW-0408">Iron</keyword>
<evidence type="ECO:0000256" key="3">
    <source>
        <dbReference type="ARBA" id="ARBA00022723"/>
    </source>
</evidence>
<feature type="compositionally biased region" description="Low complexity" evidence="8">
    <location>
        <begin position="468"/>
        <end position="486"/>
    </location>
</feature>
<dbReference type="Pfam" id="PF02776">
    <property type="entry name" value="TPP_enzyme_N"/>
    <property type="match status" value="1"/>
</dbReference>
<accession>A0A518BEL7</accession>
<dbReference type="PANTHER" id="PTHR42981:SF2">
    <property type="entry name" value="PYRUVATE DEHYDROGENASE [UBIQUINONE]"/>
    <property type="match status" value="1"/>
</dbReference>
<dbReference type="GO" id="GO:0019752">
    <property type="term" value="P:carboxylic acid metabolic process"/>
    <property type="evidence" value="ECO:0007669"/>
    <property type="project" value="UniProtKB-ARBA"/>
</dbReference>
<evidence type="ECO:0000256" key="2">
    <source>
        <dbReference type="ARBA" id="ARBA00022714"/>
    </source>
</evidence>